<gene>
    <name evidence="12" type="ORF">G7066_09580</name>
</gene>
<proteinExistence type="inferred from homology"/>
<dbReference type="EMBL" id="CP049933">
    <property type="protein sequence ID" value="QIM19762.1"/>
    <property type="molecule type" value="Genomic_DNA"/>
</dbReference>
<evidence type="ECO:0000256" key="8">
    <source>
        <dbReference type="ARBA" id="ARBA00025737"/>
    </source>
</evidence>
<dbReference type="PANTHER" id="PTHR30521">
    <property type="entry name" value="DEFERROCHELATASE/PEROXIDASE"/>
    <property type="match status" value="1"/>
</dbReference>
<dbReference type="Pfam" id="PF04261">
    <property type="entry name" value="Dyp_perox_N"/>
    <property type="match status" value="1"/>
</dbReference>
<feature type="domain" description="Dyp-type peroxidase C-terminal" evidence="11">
    <location>
        <begin position="247"/>
        <end position="421"/>
    </location>
</feature>
<dbReference type="InterPro" id="IPR011008">
    <property type="entry name" value="Dimeric_a/b-barrel"/>
</dbReference>
<evidence type="ECO:0000256" key="9">
    <source>
        <dbReference type="SAM" id="MobiDB-lite"/>
    </source>
</evidence>
<evidence type="ECO:0000256" key="2">
    <source>
        <dbReference type="ARBA" id="ARBA00022559"/>
    </source>
</evidence>
<keyword evidence="5" id="KW-0732">Signal</keyword>
<name>A0ABX6K3B6_9MICO</name>
<keyword evidence="7" id="KW-0408">Iron</keyword>
<comment type="cofactor">
    <cofactor evidence="1">
        <name>heme b</name>
        <dbReference type="ChEBI" id="CHEBI:60344"/>
    </cofactor>
</comment>
<protein>
    <submittedName>
        <fullName evidence="12">Dyp-type peroxidase</fullName>
    </submittedName>
</protein>
<keyword evidence="13" id="KW-1185">Reference proteome</keyword>
<evidence type="ECO:0000259" key="11">
    <source>
        <dbReference type="Pfam" id="PF20628"/>
    </source>
</evidence>
<organism evidence="12 13">
    <name type="scientific">Leucobacter coleopterorum</name>
    <dbReference type="NCBI Taxonomy" id="2714933"/>
    <lineage>
        <taxon>Bacteria</taxon>
        <taxon>Bacillati</taxon>
        <taxon>Actinomycetota</taxon>
        <taxon>Actinomycetes</taxon>
        <taxon>Micrococcales</taxon>
        <taxon>Microbacteriaceae</taxon>
        <taxon>Leucobacter</taxon>
    </lineage>
</organism>
<keyword evidence="4" id="KW-0479">Metal-binding</keyword>
<dbReference type="GO" id="GO:0004601">
    <property type="term" value="F:peroxidase activity"/>
    <property type="evidence" value="ECO:0007669"/>
    <property type="project" value="UniProtKB-KW"/>
</dbReference>
<evidence type="ECO:0000259" key="10">
    <source>
        <dbReference type="Pfam" id="PF04261"/>
    </source>
</evidence>
<keyword evidence="6" id="KW-0560">Oxidoreductase</keyword>
<evidence type="ECO:0000313" key="12">
    <source>
        <dbReference type="EMBL" id="QIM19762.1"/>
    </source>
</evidence>
<dbReference type="PANTHER" id="PTHR30521:SF4">
    <property type="entry name" value="DEFERROCHELATASE"/>
    <property type="match status" value="1"/>
</dbReference>
<comment type="similarity">
    <text evidence="8">Belongs to the DyP-type peroxidase family.</text>
</comment>
<evidence type="ECO:0000256" key="1">
    <source>
        <dbReference type="ARBA" id="ARBA00001970"/>
    </source>
</evidence>
<sequence length="434" mass="46186">MAPANAESPAGKSPAGDSPSIGRRSLLTGGAVGVGIGTLLGIGGTLGLQGSPESVKPVPTPGATDEALKTSLGTAGKRTGFGGEALPCHGSHQPGVTMVPGAHIRYIAYTLKPETDAAALQRMFRILTGDVEGLTSGAAPLADPEPELAARPARLSITIGVGSELVQRINKAKVPKWLGPLPAFSRDQLDGRHDGGDLVLILQADDQLAVAHAARMLERDLRSFAELHWVQQGFRQARGSESTGTTMRNLMGQVDGTVNPDPSDDDFAGLVWCDGSGEGETWLKNGSALVLRRTRMELDTWDMVDRPGREQTIGRTLSDGAPLSGGTEHTPSDFDAKNALGLPVIPTFSHIRRARSEDPNERIFRRGMNYDDGQEAGLLFACYQRNPLKQFVPIQQRLDELDLLNEWVTHTGSAVFAILPGFKQGEQLGASLLA</sequence>
<feature type="region of interest" description="Disordered" evidence="9">
    <location>
        <begin position="1"/>
        <end position="24"/>
    </location>
</feature>
<evidence type="ECO:0000256" key="6">
    <source>
        <dbReference type="ARBA" id="ARBA00023002"/>
    </source>
</evidence>
<evidence type="ECO:0000256" key="5">
    <source>
        <dbReference type="ARBA" id="ARBA00022729"/>
    </source>
</evidence>
<feature type="domain" description="Dyp-type peroxidase N-terminal" evidence="10">
    <location>
        <begin position="93"/>
        <end position="235"/>
    </location>
</feature>
<accession>A0ABX6K3B6</accession>
<dbReference type="SUPFAM" id="SSF54909">
    <property type="entry name" value="Dimeric alpha+beta barrel"/>
    <property type="match status" value="1"/>
</dbReference>
<keyword evidence="3" id="KW-0349">Heme</keyword>
<feature type="region of interest" description="Disordered" evidence="9">
    <location>
        <begin position="312"/>
        <end position="335"/>
    </location>
</feature>
<evidence type="ECO:0000313" key="13">
    <source>
        <dbReference type="Proteomes" id="UP000503441"/>
    </source>
</evidence>
<reference evidence="12 13" key="1">
    <citation type="submission" date="2020-03" db="EMBL/GenBank/DDBJ databases">
        <title>Leucobacter sp. nov., isolated from beetles.</title>
        <authorList>
            <person name="Hyun D.-W."/>
            <person name="Bae J.-W."/>
        </authorList>
    </citation>
    <scope>NUCLEOTIDE SEQUENCE [LARGE SCALE GENOMIC DNA]</scope>
    <source>
        <strain evidence="12 13">HDW9A</strain>
    </source>
</reference>
<dbReference type="NCBIfam" id="TIGR01413">
    <property type="entry name" value="Dyp_perox_fam"/>
    <property type="match status" value="1"/>
</dbReference>
<dbReference type="PROSITE" id="PS51404">
    <property type="entry name" value="DYP_PEROXIDASE"/>
    <property type="match status" value="1"/>
</dbReference>
<dbReference type="InterPro" id="IPR048327">
    <property type="entry name" value="Dyp_perox_N"/>
</dbReference>
<evidence type="ECO:0000256" key="7">
    <source>
        <dbReference type="ARBA" id="ARBA00023004"/>
    </source>
</evidence>
<dbReference type="InterPro" id="IPR048328">
    <property type="entry name" value="Dyp_perox_C"/>
</dbReference>
<evidence type="ECO:0000256" key="3">
    <source>
        <dbReference type="ARBA" id="ARBA00022617"/>
    </source>
</evidence>
<dbReference type="Pfam" id="PF20628">
    <property type="entry name" value="Dyp_perox_C"/>
    <property type="match status" value="1"/>
</dbReference>
<keyword evidence="2 12" id="KW-0575">Peroxidase</keyword>
<dbReference type="InterPro" id="IPR006314">
    <property type="entry name" value="Dyp_peroxidase"/>
</dbReference>
<dbReference type="Proteomes" id="UP000503441">
    <property type="component" value="Chromosome"/>
</dbReference>
<evidence type="ECO:0000256" key="4">
    <source>
        <dbReference type="ARBA" id="ARBA00022723"/>
    </source>
</evidence>